<proteinExistence type="predicted"/>
<comment type="caution">
    <text evidence="2">The sequence shown here is derived from an EMBL/GenBank/DDBJ whole genome shotgun (WGS) entry which is preliminary data.</text>
</comment>
<dbReference type="AlphaFoldDB" id="A0AA38I8N7"/>
<dbReference type="Proteomes" id="UP001168821">
    <property type="component" value="Unassembled WGS sequence"/>
</dbReference>
<accession>A0AA38I8N7</accession>
<feature type="region of interest" description="Disordered" evidence="1">
    <location>
        <begin position="1"/>
        <end position="66"/>
    </location>
</feature>
<organism evidence="2 3">
    <name type="scientific">Zophobas morio</name>
    <dbReference type="NCBI Taxonomy" id="2755281"/>
    <lineage>
        <taxon>Eukaryota</taxon>
        <taxon>Metazoa</taxon>
        <taxon>Ecdysozoa</taxon>
        <taxon>Arthropoda</taxon>
        <taxon>Hexapoda</taxon>
        <taxon>Insecta</taxon>
        <taxon>Pterygota</taxon>
        <taxon>Neoptera</taxon>
        <taxon>Endopterygota</taxon>
        <taxon>Coleoptera</taxon>
        <taxon>Polyphaga</taxon>
        <taxon>Cucujiformia</taxon>
        <taxon>Tenebrionidae</taxon>
        <taxon>Zophobas</taxon>
    </lineage>
</organism>
<reference evidence="2" key="1">
    <citation type="journal article" date="2023" name="G3 (Bethesda)">
        <title>Whole genome assemblies of Zophobas morio and Tenebrio molitor.</title>
        <authorList>
            <person name="Kaur S."/>
            <person name="Stinson S.A."/>
            <person name="diCenzo G.C."/>
        </authorList>
    </citation>
    <scope>NUCLEOTIDE SEQUENCE</scope>
    <source>
        <strain evidence="2">QUZm001</strain>
    </source>
</reference>
<name>A0AA38I8N7_9CUCU</name>
<evidence type="ECO:0000256" key="1">
    <source>
        <dbReference type="SAM" id="MobiDB-lite"/>
    </source>
</evidence>
<dbReference type="EMBL" id="JALNTZ010000005">
    <property type="protein sequence ID" value="KAJ3651160.1"/>
    <property type="molecule type" value="Genomic_DNA"/>
</dbReference>
<evidence type="ECO:0000313" key="2">
    <source>
        <dbReference type="EMBL" id="KAJ3651160.1"/>
    </source>
</evidence>
<feature type="compositionally biased region" description="Polar residues" evidence="1">
    <location>
        <begin position="22"/>
        <end position="31"/>
    </location>
</feature>
<keyword evidence="3" id="KW-1185">Reference proteome</keyword>
<sequence>MALSRPHGPALSHAPERDESTESPFNKSSNLDFRLGTIGRRKIKEERERAKKKKKHGNAQKAPSREPTLNLILISGLFRARSIRHEKFFAPRLANRWSGHVQRTLDQ</sequence>
<gene>
    <name evidence="2" type="ORF">Zmor_017216</name>
</gene>
<evidence type="ECO:0000313" key="3">
    <source>
        <dbReference type="Proteomes" id="UP001168821"/>
    </source>
</evidence>
<protein>
    <submittedName>
        <fullName evidence="2">Uncharacterized protein</fullName>
    </submittedName>
</protein>